<dbReference type="InterPro" id="IPR036271">
    <property type="entry name" value="Tet_transcr_reg_TetR-rel_C_sf"/>
</dbReference>
<evidence type="ECO:0000259" key="6">
    <source>
        <dbReference type="PROSITE" id="PS50977"/>
    </source>
</evidence>
<dbReference type="PANTHER" id="PTHR30055:SF228">
    <property type="entry name" value="TRANSCRIPTIONAL REGULATOR-RELATED"/>
    <property type="match status" value="1"/>
</dbReference>
<evidence type="ECO:0000313" key="8">
    <source>
        <dbReference type="Proteomes" id="UP000554520"/>
    </source>
</evidence>
<dbReference type="Pfam" id="PF13977">
    <property type="entry name" value="TetR_C_6"/>
    <property type="match status" value="1"/>
</dbReference>
<dbReference type="AlphaFoldDB" id="A0A839UGZ8"/>
<dbReference type="InterPro" id="IPR001647">
    <property type="entry name" value="HTH_TetR"/>
</dbReference>
<dbReference type="InterPro" id="IPR050109">
    <property type="entry name" value="HTH-type_TetR-like_transc_reg"/>
</dbReference>
<keyword evidence="4" id="KW-0804">Transcription</keyword>
<dbReference type="GO" id="GO:0000976">
    <property type="term" value="F:transcription cis-regulatory region binding"/>
    <property type="evidence" value="ECO:0007669"/>
    <property type="project" value="TreeGrafter"/>
</dbReference>
<comment type="caution">
    <text evidence="7">The sequence shown here is derived from an EMBL/GenBank/DDBJ whole genome shotgun (WGS) entry which is preliminary data.</text>
</comment>
<feature type="domain" description="HTH tetR-type" evidence="6">
    <location>
        <begin position="18"/>
        <end position="78"/>
    </location>
</feature>
<evidence type="ECO:0000313" key="7">
    <source>
        <dbReference type="EMBL" id="MBB3148072.1"/>
    </source>
</evidence>
<feature type="DNA-binding region" description="H-T-H motif" evidence="5">
    <location>
        <begin position="41"/>
        <end position="60"/>
    </location>
</feature>
<dbReference type="EMBL" id="JACHXN010000016">
    <property type="protein sequence ID" value="MBB3148072.1"/>
    <property type="molecule type" value="Genomic_DNA"/>
</dbReference>
<proteinExistence type="predicted"/>
<evidence type="ECO:0000256" key="5">
    <source>
        <dbReference type="PROSITE-ProRule" id="PRU00335"/>
    </source>
</evidence>
<dbReference type="PROSITE" id="PS01081">
    <property type="entry name" value="HTH_TETR_1"/>
    <property type="match status" value="1"/>
</dbReference>
<dbReference type="SUPFAM" id="SSF46689">
    <property type="entry name" value="Homeodomain-like"/>
    <property type="match status" value="1"/>
</dbReference>
<dbReference type="PROSITE" id="PS50977">
    <property type="entry name" value="HTH_TETR_2"/>
    <property type="match status" value="1"/>
</dbReference>
<dbReference type="RefSeq" id="WP_112529389.1">
    <property type="nucleotide sequence ID" value="NZ_JACHXN010000016.1"/>
</dbReference>
<dbReference type="Proteomes" id="UP000554520">
    <property type="component" value="Unassembled WGS sequence"/>
</dbReference>
<protein>
    <submittedName>
        <fullName evidence="7">AcrR family transcriptional regulator</fullName>
    </submittedName>
</protein>
<evidence type="ECO:0000256" key="2">
    <source>
        <dbReference type="ARBA" id="ARBA00023015"/>
    </source>
</evidence>
<keyword evidence="1" id="KW-0678">Repressor</keyword>
<dbReference type="PANTHER" id="PTHR30055">
    <property type="entry name" value="HTH-TYPE TRANSCRIPTIONAL REGULATOR RUTR"/>
    <property type="match status" value="1"/>
</dbReference>
<dbReference type="SUPFAM" id="SSF48498">
    <property type="entry name" value="Tetracyclin repressor-like, C-terminal domain"/>
    <property type="match status" value="1"/>
</dbReference>
<sequence length="220" mass="23638">MTASRSTTRKSFRREGEDKRREDLIAATLECVAERGLAGATVREIALRADVTAGLIRYYFPAKDDLIGAAYRAVMNRMTVQASDALKSAADDPRDRLNAFVKANLGQPIMDPNNLSLWAGFIGMVHADPAMALAHRDGYLGFRDELEALIREALLAAGKPADPIHTRRHAIAVNAIIDGLWLEGCLAGDIFAEGELAETGIAAIEAVLAISLNPEKGGAI</sequence>
<dbReference type="Gene3D" id="1.10.357.10">
    <property type="entry name" value="Tetracycline Repressor, domain 2"/>
    <property type="match status" value="1"/>
</dbReference>
<accession>A0A839UGZ8</accession>
<reference evidence="7 8" key="1">
    <citation type="submission" date="2020-08" db="EMBL/GenBank/DDBJ databases">
        <title>Genomic Encyclopedia of Type Strains, Phase III (KMG-III): the genomes of soil and plant-associated and newly described type strains.</title>
        <authorList>
            <person name="Whitman W."/>
        </authorList>
    </citation>
    <scope>NUCLEOTIDE SEQUENCE [LARGE SCALE GENOMIC DNA]</scope>
    <source>
        <strain evidence="7 8">CECT 7015</strain>
    </source>
</reference>
<keyword evidence="3 5" id="KW-0238">DNA-binding</keyword>
<dbReference type="Pfam" id="PF00440">
    <property type="entry name" value="TetR_N"/>
    <property type="match status" value="1"/>
</dbReference>
<evidence type="ECO:0000256" key="4">
    <source>
        <dbReference type="ARBA" id="ARBA00023163"/>
    </source>
</evidence>
<evidence type="ECO:0000256" key="3">
    <source>
        <dbReference type="ARBA" id="ARBA00023125"/>
    </source>
</evidence>
<dbReference type="InterPro" id="IPR039538">
    <property type="entry name" value="BetI_C"/>
</dbReference>
<gene>
    <name evidence="7" type="ORF">FHS21_004513</name>
</gene>
<name>A0A839UGZ8_9HYPH</name>
<keyword evidence="2" id="KW-0805">Transcription regulation</keyword>
<dbReference type="InterPro" id="IPR023772">
    <property type="entry name" value="DNA-bd_HTH_TetR-type_CS"/>
</dbReference>
<keyword evidence="8" id="KW-1185">Reference proteome</keyword>
<evidence type="ECO:0000256" key="1">
    <source>
        <dbReference type="ARBA" id="ARBA00022491"/>
    </source>
</evidence>
<dbReference type="GO" id="GO:0003700">
    <property type="term" value="F:DNA-binding transcription factor activity"/>
    <property type="evidence" value="ECO:0007669"/>
    <property type="project" value="TreeGrafter"/>
</dbReference>
<organism evidence="7 8">
    <name type="scientific">Phyllobacterium trifolii</name>
    <dbReference type="NCBI Taxonomy" id="300193"/>
    <lineage>
        <taxon>Bacteria</taxon>
        <taxon>Pseudomonadati</taxon>
        <taxon>Pseudomonadota</taxon>
        <taxon>Alphaproteobacteria</taxon>
        <taxon>Hyphomicrobiales</taxon>
        <taxon>Phyllobacteriaceae</taxon>
        <taxon>Phyllobacterium</taxon>
    </lineage>
</organism>
<dbReference type="InterPro" id="IPR009057">
    <property type="entry name" value="Homeodomain-like_sf"/>
</dbReference>